<dbReference type="InterPro" id="IPR036390">
    <property type="entry name" value="WH_DNA-bd_sf"/>
</dbReference>
<evidence type="ECO:0000259" key="4">
    <source>
        <dbReference type="PROSITE" id="PS50949"/>
    </source>
</evidence>
<gene>
    <name evidence="5" type="ORF">D3878_00160</name>
</gene>
<dbReference type="CDD" id="cd07377">
    <property type="entry name" value="WHTH_GntR"/>
    <property type="match status" value="1"/>
</dbReference>
<dbReference type="Gene3D" id="1.20.120.530">
    <property type="entry name" value="GntR ligand-binding domain-like"/>
    <property type="match status" value="1"/>
</dbReference>
<keyword evidence="6" id="KW-1185">Reference proteome</keyword>
<dbReference type="PRINTS" id="PR00035">
    <property type="entry name" value="HTHGNTR"/>
</dbReference>
<evidence type="ECO:0000313" key="6">
    <source>
        <dbReference type="Proteomes" id="UP000266327"/>
    </source>
</evidence>
<dbReference type="InterPro" id="IPR008920">
    <property type="entry name" value="TF_FadR/GntR_C"/>
</dbReference>
<dbReference type="InterPro" id="IPR000524">
    <property type="entry name" value="Tscrpt_reg_HTH_GntR"/>
</dbReference>
<evidence type="ECO:0000256" key="1">
    <source>
        <dbReference type="ARBA" id="ARBA00023015"/>
    </source>
</evidence>
<dbReference type="Pfam" id="PF07729">
    <property type="entry name" value="FCD"/>
    <property type="match status" value="1"/>
</dbReference>
<keyword evidence="3" id="KW-0804">Transcription</keyword>
<dbReference type="Gene3D" id="1.10.10.10">
    <property type="entry name" value="Winged helix-like DNA-binding domain superfamily/Winged helix DNA-binding domain"/>
    <property type="match status" value="1"/>
</dbReference>
<dbReference type="Proteomes" id="UP000266327">
    <property type="component" value="Unassembled WGS sequence"/>
</dbReference>
<keyword evidence="1" id="KW-0805">Transcription regulation</keyword>
<dbReference type="PANTHER" id="PTHR43537:SF49">
    <property type="entry name" value="TRANSCRIPTIONAL REGULATORY PROTEIN"/>
    <property type="match status" value="1"/>
</dbReference>
<evidence type="ECO:0000313" key="5">
    <source>
        <dbReference type="EMBL" id="RJG00177.1"/>
    </source>
</evidence>
<accession>A0A3A3FVL9</accession>
<dbReference type="GO" id="GO:0003700">
    <property type="term" value="F:DNA-binding transcription factor activity"/>
    <property type="evidence" value="ECO:0007669"/>
    <property type="project" value="InterPro"/>
</dbReference>
<dbReference type="GO" id="GO:0003677">
    <property type="term" value="F:DNA binding"/>
    <property type="evidence" value="ECO:0007669"/>
    <property type="project" value="UniProtKB-KW"/>
</dbReference>
<dbReference type="Pfam" id="PF00392">
    <property type="entry name" value="GntR"/>
    <property type="match status" value="1"/>
</dbReference>
<dbReference type="PROSITE" id="PS50949">
    <property type="entry name" value="HTH_GNTR"/>
    <property type="match status" value="1"/>
</dbReference>
<comment type="caution">
    <text evidence="5">The sequence shown here is derived from an EMBL/GenBank/DDBJ whole genome shotgun (WGS) entry which is preliminary data.</text>
</comment>
<proteinExistence type="predicted"/>
<dbReference type="SMART" id="SM00895">
    <property type="entry name" value="FCD"/>
    <property type="match status" value="1"/>
</dbReference>
<dbReference type="AlphaFoldDB" id="A0A3A3FVL9"/>
<feature type="domain" description="HTH gntR-type" evidence="4">
    <location>
        <begin position="23"/>
        <end position="90"/>
    </location>
</feature>
<dbReference type="SMART" id="SM00345">
    <property type="entry name" value="HTH_GNTR"/>
    <property type="match status" value="1"/>
</dbReference>
<keyword evidence="2" id="KW-0238">DNA-binding</keyword>
<dbReference type="SUPFAM" id="SSF46785">
    <property type="entry name" value="Winged helix' DNA-binding domain"/>
    <property type="match status" value="1"/>
</dbReference>
<protein>
    <submittedName>
        <fullName evidence="5">GntR family transcriptional regulator</fullName>
    </submittedName>
</protein>
<name>A0A3A3FVL9_9BURK</name>
<organism evidence="5 6">
    <name type="scientific">Noviherbaspirillum sedimenti</name>
    <dbReference type="NCBI Taxonomy" id="2320865"/>
    <lineage>
        <taxon>Bacteria</taxon>
        <taxon>Pseudomonadati</taxon>
        <taxon>Pseudomonadota</taxon>
        <taxon>Betaproteobacteria</taxon>
        <taxon>Burkholderiales</taxon>
        <taxon>Oxalobacteraceae</taxon>
        <taxon>Noviherbaspirillum</taxon>
    </lineage>
</organism>
<reference evidence="6" key="1">
    <citation type="submission" date="2018-09" db="EMBL/GenBank/DDBJ databases">
        <authorList>
            <person name="Zhu H."/>
        </authorList>
    </citation>
    <scope>NUCLEOTIDE SEQUENCE [LARGE SCALE GENOMIC DNA]</scope>
    <source>
        <strain evidence="6">K1S02-23</strain>
    </source>
</reference>
<evidence type="ECO:0000256" key="3">
    <source>
        <dbReference type="ARBA" id="ARBA00023163"/>
    </source>
</evidence>
<dbReference type="EMBL" id="QYUQ01000002">
    <property type="protein sequence ID" value="RJG00177.1"/>
    <property type="molecule type" value="Genomic_DNA"/>
</dbReference>
<dbReference type="SUPFAM" id="SSF48008">
    <property type="entry name" value="GntR ligand-binding domain-like"/>
    <property type="match status" value="1"/>
</dbReference>
<evidence type="ECO:0000256" key="2">
    <source>
        <dbReference type="ARBA" id="ARBA00023125"/>
    </source>
</evidence>
<dbReference type="PANTHER" id="PTHR43537">
    <property type="entry name" value="TRANSCRIPTIONAL REGULATOR, GNTR FAMILY"/>
    <property type="match status" value="1"/>
</dbReference>
<sequence length="253" mass="28243">MMVKIRSMEKSNIKSVVAESSKPNATELVRKNIENEIISGALLPGDSLNEAEIARRFNVSRTPAREALLQLAAQGMVAIIPRSGIYVARMSVRELLAMFEVLAELEGICAKLAARRMTEQERADLKQAHAAGAECLKNGDHNGYARLNADFHNVLYLGAHNPFLMDQILYIRRRTQAYRQNPFQAPWRVSKSVEEHRLILEAILQGDASAAYERAIEHISVGGKEFAEFVSAIPSNLLESHDKAYPNVMRSDD</sequence>
<dbReference type="InterPro" id="IPR011711">
    <property type="entry name" value="GntR_C"/>
</dbReference>
<dbReference type="InterPro" id="IPR036388">
    <property type="entry name" value="WH-like_DNA-bd_sf"/>
</dbReference>